<comment type="caution">
    <text evidence="2">The sequence shown here is derived from an EMBL/GenBank/DDBJ whole genome shotgun (WGS) entry which is preliminary data.</text>
</comment>
<reference evidence="2 3" key="1">
    <citation type="submission" date="2019-05" db="EMBL/GenBank/DDBJ databases">
        <title>Another draft genome of Portunus trituberculatus and its Hox gene families provides insights of decapod evolution.</title>
        <authorList>
            <person name="Jeong J.-H."/>
            <person name="Song I."/>
            <person name="Kim S."/>
            <person name="Choi T."/>
            <person name="Kim D."/>
            <person name="Ryu S."/>
            <person name="Kim W."/>
        </authorList>
    </citation>
    <scope>NUCLEOTIDE SEQUENCE [LARGE SCALE GENOMIC DNA]</scope>
    <source>
        <tissue evidence="2">Muscle</tissue>
    </source>
</reference>
<name>A0A5B7IGT4_PORTR</name>
<gene>
    <name evidence="2" type="ORF">E2C01_076165</name>
</gene>
<sequence>MIDNRPLRPRPKKGALPASPRRIFPKGRADGISGQVTGQPISCMSSGQLPTFVQYDLKNISQTSTKPRTCFLAN</sequence>
<dbReference type="EMBL" id="VSRR010057281">
    <property type="protein sequence ID" value="MPC81543.1"/>
    <property type="molecule type" value="Genomic_DNA"/>
</dbReference>
<dbReference type="AlphaFoldDB" id="A0A5B7IGT4"/>
<accession>A0A5B7IGT4</accession>
<evidence type="ECO:0000313" key="3">
    <source>
        <dbReference type="Proteomes" id="UP000324222"/>
    </source>
</evidence>
<evidence type="ECO:0000313" key="2">
    <source>
        <dbReference type="EMBL" id="MPC81543.1"/>
    </source>
</evidence>
<proteinExistence type="predicted"/>
<evidence type="ECO:0000256" key="1">
    <source>
        <dbReference type="SAM" id="MobiDB-lite"/>
    </source>
</evidence>
<protein>
    <submittedName>
        <fullName evidence="2">Uncharacterized protein</fullName>
    </submittedName>
</protein>
<organism evidence="2 3">
    <name type="scientific">Portunus trituberculatus</name>
    <name type="common">Swimming crab</name>
    <name type="synonym">Neptunus trituberculatus</name>
    <dbReference type="NCBI Taxonomy" id="210409"/>
    <lineage>
        <taxon>Eukaryota</taxon>
        <taxon>Metazoa</taxon>
        <taxon>Ecdysozoa</taxon>
        <taxon>Arthropoda</taxon>
        <taxon>Crustacea</taxon>
        <taxon>Multicrustacea</taxon>
        <taxon>Malacostraca</taxon>
        <taxon>Eumalacostraca</taxon>
        <taxon>Eucarida</taxon>
        <taxon>Decapoda</taxon>
        <taxon>Pleocyemata</taxon>
        <taxon>Brachyura</taxon>
        <taxon>Eubrachyura</taxon>
        <taxon>Portunoidea</taxon>
        <taxon>Portunidae</taxon>
        <taxon>Portuninae</taxon>
        <taxon>Portunus</taxon>
    </lineage>
</organism>
<keyword evidence="3" id="KW-1185">Reference proteome</keyword>
<feature type="region of interest" description="Disordered" evidence="1">
    <location>
        <begin position="1"/>
        <end position="35"/>
    </location>
</feature>
<dbReference type="Proteomes" id="UP000324222">
    <property type="component" value="Unassembled WGS sequence"/>
</dbReference>